<keyword evidence="2" id="KW-1185">Reference proteome</keyword>
<reference evidence="1" key="1">
    <citation type="submission" date="2024-02" db="EMBL/GenBank/DDBJ databases">
        <authorList>
            <consortium name="ELIXIR-Norway"/>
            <consortium name="Elixir Norway"/>
        </authorList>
    </citation>
    <scope>NUCLEOTIDE SEQUENCE</scope>
</reference>
<organism evidence="1 2">
    <name type="scientific">Sphagnum troendelagicum</name>
    <dbReference type="NCBI Taxonomy" id="128251"/>
    <lineage>
        <taxon>Eukaryota</taxon>
        <taxon>Viridiplantae</taxon>
        <taxon>Streptophyta</taxon>
        <taxon>Embryophyta</taxon>
        <taxon>Bryophyta</taxon>
        <taxon>Sphagnophytina</taxon>
        <taxon>Sphagnopsida</taxon>
        <taxon>Sphagnales</taxon>
        <taxon>Sphagnaceae</taxon>
        <taxon>Sphagnum</taxon>
    </lineage>
</organism>
<proteinExistence type="predicted"/>
<protein>
    <recommendedName>
        <fullName evidence="3">NADH-plastoquinone oxidoreductase subunit K</fullName>
    </recommendedName>
</protein>
<name>A0ABP0TRW8_9BRYO</name>
<evidence type="ECO:0000313" key="2">
    <source>
        <dbReference type="Proteomes" id="UP001497512"/>
    </source>
</evidence>
<accession>A0ABP0TRW8</accession>
<dbReference type="EMBL" id="OZ019905">
    <property type="protein sequence ID" value="CAK9200908.1"/>
    <property type="molecule type" value="Genomic_DNA"/>
</dbReference>
<evidence type="ECO:0008006" key="3">
    <source>
        <dbReference type="Google" id="ProtNLM"/>
    </source>
</evidence>
<sequence length="121" mass="13339">MRLLKTGISKTPSNFNVSEHTLETGDVLEPLAPPLNYLQNSRSLTRHISTPERDDMILRCALRTTLSLRQLSRSNFSSTSLESVSTRVAMVSTTFSSDILPAPTSCKLYLVVGALLLSEEL</sequence>
<dbReference type="Proteomes" id="UP001497512">
    <property type="component" value="Chromosome 13"/>
</dbReference>
<gene>
    <name evidence="1" type="ORF">CSSPTR1EN2_LOCUS5642</name>
</gene>
<evidence type="ECO:0000313" key="1">
    <source>
        <dbReference type="EMBL" id="CAK9200908.1"/>
    </source>
</evidence>